<reference evidence="1 2" key="1">
    <citation type="journal article" date="2011" name="PLoS Pathog.">
        <title>Dynamic evolution of pathogenicity revealed by sequencing and comparative genomics of 19 Pseudomonas syringae isolates.</title>
        <authorList>
            <person name="Baltrus D.A."/>
            <person name="Nishimura M.T."/>
            <person name="Romanchuk A."/>
            <person name="Chang J.H."/>
            <person name="Mukhtar M.S."/>
            <person name="Cherkis K."/>
            <person name="Roach J."/>
            <person name="Grant S.R."/>
            <person name="Jones C.D."/>
            <person name="Dangl J.L."/>
        </authorList>
    </citation>
    <scope>NUCLEOTIDE SEQUENCE [LARGE SCALE GENOMIC DNA]</scope>
    <source>
        <strain evidence="1 2">301020</strain>
    </source>
</reference>
<dbReference type="Proteomes" id="UP000003465">
    <property type="component" value="Unassembled WGS sequence"/>
</dbReference>
<organism evidence="1 2">
    <name type="scientific">Pseudomonas amygdali pv. mori str. 301020</name>
    <dbReference type="NCBI Taxonomy" id="629261"/>
    <lineage>
        <taxon>Bacteria</taxon>
        <taxon>Pseudomonadati</taxon>
        <taxon>Pseudomonadota</taxon>
        <taxon>Gammaproteobacteria</taxon>
        <taxon>Pseudomonadales</taxon>
        <taxon>Pseudomonadaceae</taxon>
        <taxon>Pseudomonas</taxon>
        <taxon>Pseudomonas amygdali</taxon>
    </lineage>
</organism>
<dbReference type="AlphaFoldDB" id="A0A656GLA0"/>
<proteinExistence type="predicted"/>
<dbReference type="EMBL" id="AEAG01002426">
    <property type="protein sequence ID" value="EGH26508.1"/>
    <property type="molecule type" value="Genomic_DNA"/>
</dbReference>
<evidence type="ECO:0000313" key="2">
    <source>
        <dbReference type="Proteomes" id="UP000003465"/>
    </source>
</evidence>
<gene>
    <name evidence="1" type="ORF">PSYMO_35677</name>
</gene>
<name>A0A656GLA0_PSEA0</name>
<sequence length="42" mass="4648">MINFRFLQKNNGSSRPGALDVTVNSDRVLCGLERICLLVLGK</sequence>
<protein>
    <submittedName>
        <fullName evidence="1">Uncharacterized protein</fullName>
    </submittedName>
</protein>
<evidence type="ECO:0000313" key="1">
    <source>
        <dbReference type="EMBL" id="EGH26508.1"/>
    </source>
</evidence>
<comment type="caution">
    <text evidence="1">The sequence shown here is derived from an EMBL/GenBank/DDBJ whole genome shotgun (WGS) entry which is preliminary data.</text>
</comment>
<accession>A0A656GLA0</accession>